<sequence>MDSPSLRKPCAEEEKTELEDARTAILLALYGDSATLEPNEQYKLTHLTHMIGSIDVRTQSLDIRTLSGQLWKIGESRLFHITELLSMILQDAGPEAQVQALLEFSRVHAPVEYGQSLDPDLSIVLQPSQQEVAEFELHAKRLLERRRHTSLDKTLYFPARFTQLNNLSDDINAALNKMNDDNTHQLEVMLAPNTGPCWLDFSQVSTNPYFKQLFDKGHRFVQRLGRWEITLRPPTVTGDLLTMKSGIIRTLQDAIGSMHVTCPPTKSLGICHFDRTGEGYPSQSVLITRICSDDGIRVAELLDTLEKIAPKVLSTWMTNAQHLRDEQIPSSHWFDDSWRMLGAPKITIHLDNAMMPSAEVDYEAFPRPDFDNITIESILRGDFDRIGDFKRHRPREDEWIPKELFEPMKSETGRHPINWDT</sequence>
<dbReference type="HOGENOM" id="CLU_652358_0_0_1"/>
<dbReference type="Proteomes" id="UP000001471">
    <property type="component" value="Unassembled WGS sequence"/>
</dbReference>
<organism evidence="1 2">
    <name type="scientific">Pyrenophora tritici-repentis (strain Pt-1C-BFP)</name>
    <name type="common">Wheat tan spot fungus</name>
    <name type="synonym">Drechslera tritici-repentis</name>
    <dbReference type="NCBI Taxonomy" id="426418"/>
    <lineage>
        <taxon>Eukaryota</taxon>
        <taxon>Fungi</taxon>
        <taxon>Dikarya</taxon>
        <taxon>Ascomycota</taxon>
        <taxon>Pezizomycotina</taxon>
        <taxon>Dothideomycetes</taxon>
        <taxon>Pleosporomycetidae</taxon>
        <taxon>Pleosporales</taxon>
        <taxon>Pleosporineae</taxon>
        <taxon>Pleosporaceae</taxon>
        <taxon>Pyrenophora</taxon>
    </lineage>
</organism>
<evidence type="ECO:0000313" key="2">
    <source>
        <dbReference type="Proteomes" id="UP000001471"/>
    </source>
</evidence>
<dbReference type="InParanoid" id="B2VYC5"/>
<gene>
    <name evidence="1" type="ORF">PTRG_02415</name>
</gene>
<accession>B2VYC5</accession>
<protein>
    <submittedName>
        <fullName evidence="1">Uncharacterized protein</fullName>
    </submittedName>
</protein>
<dbReference type="AlphaFoldDB" id="B2VYC5"/>
<reference evidence="2" key="1">
    <citation type="journal article" date="2013" name="G3 (Bethesda)">
        <title>Comparative genomics of a plant-pathogenic fungus, Pyrenophora tritici-repentis, reveals transduplication and the impact of repeat elements on pathogenicity and population divergence.</title>
        <authorList>
            <person name="Manning V.A."/>
            <person name="Pandelova I."/>
            <person name="Dhillon B."/>
            <person name="Wilhelm L.J."/>
            <person name="Goodwin S.B."/>
            <person name="Berlin A.M."/>
            <person name="Figueroa M."/>
            <person name="Freitag M."/>
            <person name="Hane J.K."/>
            <person name="Henrissat B."/>
            <person name="Holman W.H."/>
            <person name="Kodira C.D."/>
            <person name="Martin J."/>
            <person name="Oliver R.P."/>
            <person name="Robbertse B."/>
            <person name="Schackwitz W."/>
            <person name="Schwartz D.C."/>
            <person name="Spatafora J.W."/>
            <person name="Turgeon B.G."/>
            <person name="Yandava C."/>
            <person name="Young S."/>
            <person name="Zhou S."/>
            <person name="Zeng Q."/>
            <person name="Grigoriev I.V."/>
            <person name="Ma L.-J."/>
            <person name="Ciuffetti L.M."/>
        </authorList>
    </citation>
    <scope>NUCLEOTIDE SEQUENCE [LARGE SCALE GENOMIC DNA]</scope>
    <source>
        <strain evidence="2">Pt-1C-BFP</strain>
    </source>
</reference>
<proteinExistence type="predicted"/>
<evidence type="ECO:0000313" key="1">
    <source>
        <dbReference type="EMBL" id="EDU44938.1"/>
    </source>
</evidence>
<dbReference type="EMBL" id="DS231616">
    <property type="protein sequence ID" value="EDU44938.1"/>
    <property type="molecule type" value="Genomic_DNA"/>
</dbReference>
<name>B2VYC5_PYRTR</name>